<reference evidence="1 2" key="1">
    <citation type="submission" date="2018-03" db="EMBL/GenBank/DDBJ databases">
        <title>Alkalicoccus saliphilus sp. nov., isolated from a mineral pool.</title>
        <authorList>
            <person name="Zhao B."/>
        </authorList>
    </citation>
    <scope>NUCLEOTIDE SEQUENCE [LARGE SCALE GENOMIC DNA]</scope>
    <source>
        <strain evidence="1 2">6AG</strain>
    </source>
</reference>
<protein>
    <submittedName>
        <fullName evidence="1">Uncharacterized protein</fullName>
    </submittedName>
</protein>
<comment type="caution">
    <text evidence="1">The sequence shown here is derived from an EMBL/GenBank/DDBJ whole genome shotgun (WGS) entry which is preliminary data.</text>
</comment>
<dbReference type="EMBL" id="PZJJ01000009">
    <property type="protein sequence ID" value="PTL39178.1"/>
    <property type="molecule type" value="Genomic_DNA"/>
</dbReference>
<name>A0A2T4U700_9BACI</name>
<organism evidence="1 2">
    <name type="scientific">Alkalicoccus saliphilus</name>
    <dbReference type="NCBI Taxonomy" id="200989"/>
    <lineage>
        <taxon>Bacteria</taxon>
        <taxon>Bacillati</taxon>
        <taxon>Bacillota</taxon>
        <taxon>Bacilli</taxon>
        <taxon>Bacillales</taxon>
        <taxon>Bacillaceae</taxon>
        <taxon>Alkalicoccus</taxon>
    </lineage>
</organism>
<dbReference type="Proteomes" id="UP000240509">
    <property type="component" value="Unassembled WGS sequence"/>
</dbReference>
<evidence type="ECO:0000313" key="2">
    <source>
        <dbReference type="Proteomes" id="UP000240509"/>
    </source>
</evidence>
<proteinExistence type="predicted"/>
<dbReference type="AlphaFoldDB" id="A0A2T4U700"/>
<accession>A0A2T4U700</accession>
<sequence length="76" mass="8777">MFLLSPPQDTFRAGRLQLISSSHCSEEMDLLLVLFRPGVACCSSSRKIKKKFSFLKNVLLPSFLPFRRKLYVQKNN</sequence>
<evidence type="ECO:0000313" key="1">
    <source>
        <dbReference type="EMBL" id="PTL39178.1"/>
    </source>
</evidence>
<gene>
    <name evidence="1" type="ORF">C6Y45_07230</name>
</gene>
<keyword evidence="2" id="KW-1185">Reference proteome</keyword>